<dbReference type="AlphaFoldDB" id="A0A941II17"/>
<dbReference type="RefSeq" id="WP_212517462.1">
    <property type="nucleotide sequence ID" value="NZ_JAGSOH010000015.1"/>
</dbReference>
<keyword evidence="2" id="KW-1185">Reference proteome</keyword>
<dbReference type="EMBL" id="JAGSOH010000015">
    <property type="protein sequence ID" value="MBR7826317.1"/>
    <property type="molecule type" value="Genomic_DNA"/>
</dbReference>
<gene>
    <name evidence="1" type="ORF">KDK95_08395</name>
</gene>
<name>A0A941II17_9ACTN</name>
<evidence type="ECO:0000313" key="1">
    <source>
        <dbReference type="EMBL" id="MBR7826317.1"/>
    </source>
</evidence>
<proteinExistence type="predicted"/>
<dbReference type="InterPro" id="IPR025851">
    <property type="entry name" value="SUKH-4"/>
</dbReference>
<dbReference type="Proteomes" id="UP000676325">
    <property type="component" value="Unassembled WGS sequence"/>
</dbReference>
<reference evidence="1" key="1">
    <citation type="submission" date="2021-04" db="EMBL/GenBank/DDBJ databases">
        <title>Genome based classification of Actinospica acidithermotolerans sp. nov., an actinobacterium isolated from an Indonesian hot spring.</title>
        <authorList>
            <person name="Kusuma A.B."/>
            <person name="Putra K.E."/>
            <person name="Nafisah S."/>
            <person name="Loh J."/>
            <person name="Nouioui I."/>
            <person name="Goodfellow M."/>
        </authorList>
    </citation>
    <scope>NUCLEOTIDE SEQUENCE</scope>
    <source>
        <strain evidence="1">MGRD01-02</strain>
    </source>
</reference>
<dbReference type="Pfam" id="PF14435">
    <property type="entry name" value="SUKH-4"/>
    <property type="match status" value="1"/>
</dbReference>
<evidence type="ECO:0000313" key="2">
    <source>
        <dbReference type="Proteomes" id="UP000676325"/>
    </source>
</evidence>
<protein>
    <submittedName>
        <fullName evidence="1">SUKH-4 family immunity protein</fullName>
    </submittedName>
</protein>
<sequence length="210" mass="23617">MRIEAEPFDYSVPTWRPYDAERLAALGAPGPAASALTGRGLPDGAFDHFVRVADRELEEADLPECGKAAFLGHVWEGENNSYWLSLADGSVWMRYGGPDEPVDHMKRINTSVEALQSVLAVYQAWVRDESEDLDVQERENLINQTVIHAVAADPEVFEDDENWWSQTFLEVEFTSAKILEGDESLFQLVTRDASGRWGLDHPGYEEDDLD</sequence>
<comment type="caution">
    <text evidence="1">The sequence shown here is derived from an EMBL/GenBank/DDBJ whole genome shotgun (WGS) entry which is preliminary data.</text>
</comment>
<accession>A0A941II17</accession>
<organism evidence="1 2">
    <name type="scientific">Actinospica acidithermotolerans</name>
    <dbReference type="NCBI Taxonomy" id="2828514"/>
    <lineage>
        <taxon>Bacteria</taxon>
        <taxon>Bacillati</taxon>
        <taxon>Actinomycetota</taxon>
        <taxon>Actinomycetes</taxon>
        <taxon>Catenulisporales</taxon>
        <taxon>Actinospicaceae</taxon>
        <taxon>Actinospica</taxon>
    </lineage>
</organism>